<protein>
    <submittedName>
        <fullName evidence="4">Diguanylate cyclase (GGDEF domain) with PAS/PAC sensor</fullName>
    </submittedName>
</protein>
<evidence type="ECO:0000313" key="5">
    <source>
        <dbReference type="Proteomes" id="UP000006431"/>
    </source>
</evidence>
<keyword evidence="5" id="KW-1185">Reference proteome</keyword>
<proteinExistence type="predicted"/>
<dbReference type="RefSeq" id="WP_008336594.1">
    <property type="nucleotide sequence ID" value="NZ_AFRZ01000001.1"/>
</dbReference>
<dbReference type="GO" id="GO:0003824">
    <property type="term" value="F:catalytic activity"/>
    <property type="evidence" value="ECO:0007669"/>
    <property type="project" value="UniProtKB-ARBA"/>
</dbReference>
<dbReference type="Gene3D" id="3.30.450.20">
    <property type="entry name" value="PAS domain"/>
    <property type="match status" value="2"/>
</dbReference>
<accession>H1FUK0</accession>
<dbReference type="SUPFAM" id="SSF55785">
    <property type="entry name" value="PYP-like sensor domain (PAS domain)"/>
    <property type="match status" value="2"/>
</dbReference>
<dbReference type="OrthoDB" id="9812260at2"/>
<dbReference type="HOGENOM" id="CLU_000445_11_4_7"/>
<dbReference type="NCBIfam" id="TIGR00254">
    <property type="entry name" value="GGDEF"/>
    <property type="match status" value="1"/>
</dbReference>
<dbReference type="PROSITE" id="PS50112">
    <property type="entry name" value="PAS"/>
    <property type="match status" value="1"/>
</dbReference>
<organism evidence="4 5">
    <name type="scientific">Sulfurimonas gotlandica (strain DSM 19862 / JCM 16533 / GD1)</name>
    <dbReference type="NCBI Taxonomy" id="929558"/>
    <lineage>
        <taxon>Bacteria</taxon>
        <taxon>Pseudomonadati</taxon>
        <taxon>Campylobacterota</taxon>
        <taxon>Epsilonproteobacteria</taxon>
        <taxon>Campylobacterales</taxon>
        <taxon>Sulfurimonadaceae</taxon>
        <taxon>Sulfurimonas</taxon>
    </lineage>
</organism>
<dbReference type="EMBL" id="AFRZ01000001">
    <property type="protein sequence ID" value="EHP30152.1"/>
    <property type="molecule type" value="Genomic_DNA"/>
</dbReference>
<dbReference type="InterPro" id="IPR000160">
    <property type="entry name" value="GGDEF_dom"/>
</dbReference>
<dbReference type="InterPro" id="IPR013656">
    <property type="entry name" value="PAS_4"/>
</dbReference>
<dbReference type="Pfam" id="PF00990">
    <property type="entry name" value="GGDEF"/>
    <property type="match status" value="1"/>
</dbReference>
<dbReference type="Pfam" id="PF13426">
    <property type="entry name" value="PAS_9"/>
    <property type="match status" value="1"/>
</dbReference>
<dbReference type="NCBIfam" id="TIGR00229">
    <property type="entry name" value="sensory_box"/>
    <property type="match status" value="1"/>
</dbReference>
<dbReference type="InterPro" id="IPR035965">
    <property type="entry name" value="PAS-like_dom_sf"/>
</dbReference>
<evidence type="ECO:0000259" key="2">
    <source>
        <dbReference type="PROSITE" id="PS50113"/>
    </source>
</evidence>
<dbReference type="CDD" id="cd00130">
    <property type="entry name" value="PAS"/>
    <property type="match status" value="1"/>
</dbReference>
<dbReference type="CDD" id="cd01949">
    <property type="entry name" value="GGDEF"/>
    <property type="match status" value="1"/>
</dbReference>
<dbReference type="SMART" id="SM00267">
    <property type="entry name" value="GGDEF"/>
    <property type="match status" value="1"/>
</dbReference>
<dbReference type="InterPro" id="IPR029787">
    <property type="entry name" value="Nucleotide_cyclase"/>
</dbReference>
<dbReference type="SUPFAM" id="SSF55073">
    <property type="entry name" value="Nucleotide cyclase"/>
    <property type="match status" value="1"/>
</dbReference>
<feature type="domain" description="GGDEF" evidence="3">
    <location>
        <begin position="281"/>
        <end position="414"/>
    </location>
</feature>
<evidence type="ECO:0000313" key="4">
    <source>
        <dbReference type="EMBL" id="EHP30152.1"/>
    </source>
</evidence>
<dbReference type="PANTHER" id="PTHR46663">
    <property type="entry name" value="DIGUANYLATE CYCLASE DGCT-RELATED"/>
    <property type="match status" value="1"/>
</dbReference>
<feature type="domain" description="PAC" evidence="2">
    <location>
        <begin position="196"/>
        <end position="249"/>
    </location>
</feature>
<evidence type="ECO:0000259" key="1">
    <source>
        <dbReference type="PROSITE" id="PS50112"/>
    </source>
</evidence>
<dbReference type="InterPro" id="IPR000700">
    <property type="entry name" value="PAS-assoc_C"/>
</dbReference>
<feature type="domain" description="PAS" evidence="1">
    <location>
        <begin position="123"/>
        <end position="193"/>
    </location>
</feature>
<dbReference type="PROSITE" id="PS50113">
    <property type="entry name" value="PAC"/>
    <property type="match status" value="1"/>
</dbReference>
<name>B6BI00_SULGG</name>
<sequence>MSFLLDIDLISTNIVIYKKVDDDFIFVAFNKMAQKTEDVDANELLGKRLTEVFPGVREFGLFDILLKVQESGRSEIFETSFYKDSRISGWRRNEIKKLHDGNLIVLYEDSTVQVEIKKQLNIQKSLLSTIFDIIPDLIWLKDIDGIYLYCNPRFEQFFGAKEAEILGSTDFDFVDADLANFFRKNDLKALEENAPRRNEEYLVFADGSYRGMFETTKVPMYDDENNLIGILGIAHDINERKEHEEQLKIYASHDALTGLANRTLFLERLSQLLKQRESDINVHAVLFIDLDHFKVINDEKGHATGDKVLVEVAHRLRGLIRKGDTLSRFGGDEFTILLENIHSADEAAKVAQKILDKLREPIIINEDNYQVTTSIGISLSPYNSKDSEVLLHYADVAMYKAKSNGKDGYNFFTKD</sequence>
<dbReference type="Pfam" id="PF08448">
    <property type="entry name" value="PAS_4"/>
    <property type="match status" value="1"/>
</dbReference>
<dbReference type="PROSITE" id="PS50887">
    <property type="entry name" value="GGDEF"/>
    <property type="match status" value="1"/>
</dbReference>
<accession>B6BI00</accession>
<dbReference type="InterPro" id="IPR052163">
    <property type="entry name" value="DGC-Regulatory_Protein"/>
</dbReference>
<dbReference type="Proteomes" id="UP000006431">
    <property type="component" value="Unassembled WGS sequence"/>
</dbReference>
<dbReference type="AlphaFoldDB" id="B6BI00"/>
<dbReference type="STRING" id="929558.SMGD1_1628"/>
<dbReference type="FunFam" id="3.30.70.270:FF:000001">
    <property type="entry name" value="Diguanylate cyclase domain protein"/>
    <property type="match status" value="1"/>
</dbReference>
<dbReference type="PANTHER" id="PTHR46663:SF2">
    <property type="entry name" value="GGDEF DOMAIN-CONTAINING PROTEIN"/>
    <property type="match status" value="1"/>
</dbReference>
<dbReference type="eggNOG" id="COG5001">
    <property type="taxonomic scope" value="Bacteria"/>
</dbReference>
<gene>
    <name evidence="4" type="ORF">SMGD1_1628</name>
</gene>
<dbReference type="Gene3D" id="3.30.70.270">
    <property type="match status" value="1"/>
</dbReference>
<dbReference type="InterPro" id="IPR043128">
    <property type="entry name" value="Rev_trsase/Diguanyl_cyclase"/>
</dbReference>
<dbReference type="InterPro" id="IPR000014">
    <property type="entry name" value="PAS"/>
</dbReference>
<evidence type="ECO:0000259" key="3">
    <source>
        <dbReference type="PROSITE" id="PS50887"/>
    </source>
</evidence>
<reference evidence="4 5" key="1">
    <citation type="journal article" date="2012" name="Proc. Natl. Acad. Sci. U.S.A.">
        <title>Genome and physiology of a model Epsilonproteobacterium responsible for sulfide detoxification in marine oxygen depletion zones.</title>
        <authorList>
            <person name="Grote J."/>
            <person name="Schott T."/>
            <person name="Bruckner C.G."/>
            <person name="Glockner F.O."/>
            <person name="Jost G."/>
            <person name="Teeling H."/>
            <person name="Labrenz M."/>
            <person name="Jurgens K."/>
        </authorList>
    </citation>
    <scope>NUCLEOTIDE SEQUENCE [LARGE SCALE GENOMIC DNA]</scope>
    <source>
        <strain evidence="4 5">GD1</strain>
    </source>
</reference>
<dbReference type="PATRIC" id="fig|929558.5.peg.1619"/>
<dbReference type="SMART" id="SM00091">
    <property type="entry name" value="PAS"/>
    <property type="match status" value="2"/>
</dbReference>
<comment type="caution">
    <text evidence="4">The sequence shown here is derived from an EMBL/GenBank/DDBJ whole genome shotgun (WGS) entry which is preliminary data.</text>
</comment>